<comment type="cofactor">
    <cofactor evidence="1">
        <name>Mg(2+)</name>
        <dbReference type="ChEBI" id="CHEBI:18420"/>
    </cofactor>
</comment>
<feature type="compositionally biased region" description="Low complexity" evidence="15">
    <location>
        <begin position="948"/>
        <end position="957"/>
    </location>
</feature>
<dbReference type="FunFam" id="3.40.50.1000:FF:000071">
    <property type="entry name" value="Cation-transporting ATPase"/>
    <property type="match status" value="1"/>
</dbReference>
<dbReference type="NCBIfam" id="TIGR01657">
    <property type="entry name" value="P-ATPase-V"/>
    <property type="match status" value="1"/>
</dbReference>
<dbReference type="Proteomes" id="UP000280598">
    <property type="component" value="Unassembled WGS sequence"/>
</dbReference>
<dbReference type="GO" id="GO:0015662">
    <property type="term" value="F:P-type ion transporter activity"/>
    <property type="evidence" value="ECO:0007669"/>
    <property type="project" value="TreeGrafter"/>
</dbReference>
<dbReference type="SFLD" id="SFLDS00003">
    <property type="entry name" value="Haloacid_Dehalogenase"/>
    <property type="match status" value="1"/>
</dbReference>
<dbReference type="SFLD" id="SFLDG00002">
    <property type="entry name" value="C1.7:_P-type_atpase_like"/>
    <property type="match status" value="1"/>
</dbReference>
<dbReference type="FunFam" id="3.40.1110.10:FF:000054">
    <property type="entry name" value="Cation-transporting ATPase"/>
    <property type="match status" value="1"/>
</dbReference>
<dbReference type="GO" id="GO:0005524">
    <property type="term" value="F:ATP binding"/>
    <property type="evidence" value="ECO:0007669"/>
    <property type="project" value="UniProtKB-KW"/>
</dbReference>
<keyword evidence="12 16" id="KW-1133">Transmembrane helix</keyword>
<dbReference type="InterPro" id="IPR024084">
    <property type="entry name" value="IsoPropMal-DH-like_dom"/>
</dbReference>
<gene>
    <name evidence="18" type="ORF">D0860_02568</name>
</gene>
<dbReference type="Gene3D" id="3.40.1110.10">
    <property type="entry name" value="Calcium-transporting ATPase, cytoplasmic domain N"/>
    <property type="match status" value="1"/>
</dbReference>
<evidence type="ECO:0000256" key="1">
    <source>
        <dbReference type="ARBA" id="ARBA00001946"/>
    </source>
</evidence>
<dbReference type="InterPro" id="IPR018303">
    <property type="entry name" value="ATPase_P-typ_P_site"/>
</dbReference>
<dbReference type="Pfam" id="PF23143">
    <property type="entry name" value="2TM_P5A-ATPase"/>
    <property type="match status" value="1"/>
</dbReference>
<feature type="compositionally biased region" description="Basic and acidic residues" evidence="15">
    <location>
        <begin position="1656"/>
        <end position="1671"/>
    </location>
</feature>
<keyword evidence="8" id="KW-0256">Endoplasmic reticulum</keyword>
<dbReference type="GO" id="GO:0140567">
    <property type="term" value="F:membrane protein dislocase activity"/>
    <property type="evidence" value="ECO:0007669"/>
    <property type="project" value="RHEA"/>
</dbReference>
<dbReference type="FunFam" id="2.70.150.10:FF:000049">
    <property type="entry name" value="Cation-transporting ATPase"/>
    <property type="match status" value="1"/>
</dbReference>
<dbReference type="SFLD" id="SFLDF00027">
    <property type="entry name" value="p-type_atpase"/>
    <property type="match status" value="1"/>
</dbReference>
<protein>
    <recommendedName>
        <fullName evidence="17">Isopropylmalate dehydrogenase-like domain-containing protein</fullName>
    </recommendedName>
</protein>
<evidence type="ECO:0000259" key="17">
    <source>
        <dbReference type="SMART" id="SM01329"/>
    </source>
</evidence>
<accession>A0A3M7HJX8</accession>
<dbReference type="InterPro" id="IPR047820">
    <property type="entry name" value="P5A-type_ATPase"/>
</dbReference>
<evidence type="ECO:0000256" key="14">
    <source>
        <dbReference type="ARBA" id="ARBA00048588"/>
    </source>
</evidence>
<feature type="compositionally biased region" description="Polar residues" evidence="15">
    <location>
        <begin position="982"/>
        <end position="1005"/>
    </location>
</feature>
<dbReference type="InterPro" id="IPR023299">
    <property type="entry name" value="ATPase_P-typ_cyto_dom_N"/>
</dbReference>
<evidence type="ECO:0000256" key="10">
    <source>
        <dbReference type="ARBA" id="ARBA00022842"/>
    </source>
</evidence>
<dbReference type="VEuPathDB" id="FungiDB:BTJ68_07662"/>
<evidence type="ECO:0000256" key="11">
    <source>
        <dbReference type="ARBA" id="ARBA00022967"/>
    </source>
</evidence>
<organism evidence="18 19">
    <name type="scientific">Hortaea werneckii</name>
    <name type="common">Black yeast</name>
    <name type="synonym">Cladosporium werneckii</name>
    <dbReference type="NCBI Taxonomy" id="91943"/>
    <lineage>
        <taxon>Eukaryota</taxon>
        <taxon>Fungi</taxon>
        <taxon>Dikarya</taxon>
        <taxon>Ascomycota</taxon>
        <taxon>Pezizomycotina</taxon>
        <taxon>Dothideomycetes</taxon>
        <taxon>Dothideomycetidae</taxon>
        <taxon>Mycosphaerellales</taxon>
        <taxon>Teratosphaeriaceae</taxon>
        <taxon>Hortaea</taxon>
    </lineage>
</organism>
<evidence type="ECO:0000313" key="18">
    <source>
        <dbReference type="EMBL" id="RMZ13457.1"/>
    </source>
</evidence>
<evidence type="ECO:0000256" key="15">
    <source>
        <dbReference type="SAM" id="MobiDB-lite"/>
    </source>
</evidence>
<evidence type="ECO:0000256" key="16">
    <source>
        <dbReference type="SAM" id="Phobius"/>
    </source>
</evidence>
<dbReference type="InterPro" id="IPR023298">
    <property type="entry name" value="ATPase_P-typ_TM_dom_sf"/>
</dbReference>
<evidence type="ECO:0000256" key="6">
    <source>
        <dbReference type="ARBA" id="ARBA00022723"/>
    </source>
</evidence>
<feature type="region of interest" description="Disordered" evidence="15">
    <location>
        <begin position="1643"/>
        <end position="1714"/>
    </location>
</feature>
<dbReference type="PROSITE" id="PS00470">
    <property type="entry name" value="IDH_IMDH"/>
    <property type="match status" value="1"/>
</dbReference>
<dbReference type="SUPFAM" id="SSF56784">
    <property type="entry name" value="HAD-like"/>
    <property type="match status" value="1"/>
</dbReference>
<evidence type="ECO:0000313" key="19">
    <source>
        <dbReference type="Proteomes" id="UP000280598"/>
    </source>
</evidence>
<comment type="subcellular location">
    <subcellularLocation>
        <location evidence="2">Endoplasmic reticulum membrane</location>
        <topology evidence="2">Multi-pass membrane protein</topology>
    </subcellularLocation>
</comment>
<dbReference type="GO" id="GO:0005789">
    <property type="term" value="C:endoplasmic reticulum membrane"/>
    <property type="evidence" value="ECO:0007669"/>
    <property type="project" value="UniProtKB-SubCell"/>
</dbReference>
<dbReference type="SMART" id="SM01329">
    <property type="entry name" value="Iso_dh"/>
    <property type="match status" value="1"/>
</dbReference>
<dbReference type="CDD" id="cd07543">
    <property type="entry name" value="P-type_ATPase_cation"/>
    <property type="match status" value="1"/>
</dbReference>
<comment type="similarity">
    <text evidence="3">Belongs to the cation transport ATPase (P-type) (TC 3.A.3) family. Type V subfamily.</text>
</comment>
<evidence type="ECO:0000256" key="12">
    <source>
        <dbReference type="ARBA" id="ARBA00022989"/>
    </source>
</evidence>
<dbReference type="Pfam" id="PF00180">
    <property type="entry name" value="Iso_dh"/>
    <property type="match status" value="1"/>
</dbReference>
<proteinExistence type="inferred from homology"/>
<feature type="transmembrane region" description="Helical" evidence="16">
    <location>
        <begin position="24"/>
        <end position="46"/>
    </location>
</feature>
<dbReference type="Gene3D" id="2.70.150.10">
    <property type="entry name" value="Calcium-transporting ATPase, cytoplasmic transduction domain A"/>
    <property type="match status" value="1"/>
</dbReference>
<dbReference type="SUPFAM" id="SSF53659">
    <property type="entry name" value="Isocitrate/Isopropylmalate dehydrogenase-like"/>
    <property type="match status" value="1"/>
</dbReference>
<dbReference type="Gene3D" id="2.160.20.80">
    <property type="entry name" value="E3 ubiquitin-protein ligase SopA"/>
    <property type="match status" value="1"/>
</dbReference>
<dbReference type="InterPro" id="IPR044492">
    <property type="entry name" value="P_typ_ATPase_HD_dom"/>
</dbReference>
<dbReference type="VEuPathDB" id="FungiDB:BTJ68_14131"/>
<feature type="transmembrane region" description="Helical" evidence="16">
    <location>
        <begin position="224"/>
        <end position="244"/>
    </location>
</feature>
<dbReference type="SUPFAM" id="SSF141571">
    <property type="entry name" value="Pentapeptide repeat-like"/>
    <property type="match status" value="1"/>
</dbReference>
<evidence type="ECO:0000256" key="8">
    <source>
        <dbReference type="ARBA" id="ARBA00022824"/>
    </source>
</evidence>
<dbReference type="GO" id="GO:0006874">
    <property type="term" value="P:intracellular calcium ion homeostasis"/>
    <property type="evidence" value="ECO:0007669"/>
    <property type="project" value="TreeGrafter"/>
</dbReference>
<reference evidence="18 19" key="1">
    <citation type="journal article" date="2018" name="BMC Genomics">
        <title>Genomic evidence for intraspecific hybridization in a clonal and extremely halotolerant yeast.</title>
        <authorList>
            <person name="Gostincar C."/>
            <person name="Stajich J.E."/>
            <person name="Zupancic J."/>
            <person name="Zalar P."/>
            <person name="Gunde-Cimerman N."/>
        </authorList>
    </citation>
    <scope>NUCLEOTIDE SEQUENCE [LARGE SCALE GENOMIC DNA]</scope>
    <source>
        <strain evidence="18 19">EXF-562</strain>
    </source>
</reference>
<feature type="region of interest" description="Disordered" evidence="15">
    <location>
        <begin position="1552"/>
        <end position="1586"/>
    </location>
</feature>
<keyword evidence="7" id="KW-0547">Nucleotide-binding</keyword>
<feature type="compositionally biased region" description="Basic and acidic residues" evidence="15">
    <location>
        <begin position="1388"/>
        <end position="1406"/>
    </location>
</feature>
<feature type="compositionally biased region" description="Polar residues" evidence="15">
    <location>
        <begin position="1566"/>
        <end position="1577"/>
    </location>
</feature>
<dbReference type="PRINTS" id="PR00119">
    <property type="entry name" value="CATATPASE"/>
</dbReference>
<evidence type="ECO:0000256" key="9">
    <source>
        <dbReference type="ARBA" id="ARBA00022840"/>
    </source>
</evidence>
<dbReference type="Pfam" id="PF00122">
    <property type="entry name" value="E1-E2_ATPase"/>
    <property type="match status" value="1"/>
</dbReference>
<dbReference type="Gene3D" id="3.40.50.1000">
    <property type="entry name" value="HAD superfamily/HAD-like"/>
    <property type="match status" value="1"/>
</dbReference>
<evidence type="ECO:0000256" key="7">
    <source>
        <dbReference type="ARBA" id="ARBA00022741"/>
    </source>
</evidence>
<evidence type="ECO:0000256" key="13">
    <source>
        <dbReference type="ARBA" id="ARBA00023136"/>
    </source>
</evidence>
<dbReference type="SUPFAM" id="SSF81653">
    <property type="entry name" value="Calcium ATPase, transduction domain A"/>
    <property type="match status" value="1"/>
</dbReference>
<feature type="transmembrane region" description="Helical" evidence="16">
    <location>
        <begin position="58"/>
        <end position="80"/>
    </location>
</feature>
<dbReference type="InterPro" id="IPR019818">
    <property type="entry name" value="IsoCit/isopropylmalate_DH_CS"/>
</dbReference>
<dbReference type="InterPro" id="IPR036412">
    <property type="entry name" value="HAD-like_sf"/>
</dbReference>
<dbReference type="GO" id="GO:0000287">
    <property type="term" value="F:magnesium ion binding"/>
    <property type="evidence" value="ECO:0007669"/>
    <property type="project" value="InterPro"/>
</dbReference>
<dbReference type="InterPro" id="IPR001757">
    <property type="entry name" value="P_typ_ATPase"/>
</dbReference>
<keyword evidence="5 16" id="KW-0812">Transmembrane</keyword>
<keyword evidence="11" id="KW-1278">Translocase</keyword>
<dbReference type="GO" id="GO:0019829">
    <property type="term" value="F:ATPase-coupled monoatomic cation transmembrane transporter activity"/>
    <property type="evidence" value="ECO:0007669"/>
    <property type="project" value="TreeGrafter"/>
</dbReference>
<dbReference type="GO" id="GO:0016616">
    <property type="term" value="F:oxidoreductase activity, acting on the CH-OH group of donors, NAD or NADP as acceptor"/>
    <property type="evidence" value="ECO:0007669"/>
    <property type="project" value="InterPro"/>
</dbReference>
<dbReference type="InterPro" id="IPR023214">
    <property type="entry name" value="HAD_sf"/>
</dbReference>
<dbReference type="PROSITE" id="PS00154">
    <property type="entry name" value="ATPASE_E1_E2"/>
    <property type="match status" value="1"/>
</dbReference>
<name>A0A3M7HJX8_HORWE</name>
<feature type="domain" description="Isopropylmalate dehydrogenase-like" evidence="17">
    <location>
        <begin position="1743"/>
        <end position="2088"/>
    </location>
</feature>
<dbReference type="EMBL" id="QWIS01000035">
    <property type="protein sequence ID" value="RMZ13457.1"/>
    <property type="molecule type" value="Genomic_DNA"/>
</dbReference>
<comment type="similarity">
    <text evidence="4">Belongs to the isocitrate and isopropylmalate dehydrogenases family.</text>
</comment>
<evidence type="ECO:0000256" key="2">
    <source>
        <dbReference type="ARBA" id="ARBA00004477"/>
    </source>
</evidence>
<keyword evidence="6" id="KW-0479">Metal-binding</keyword>
<dbReference type="Gene3D" id="3.40.718.10">
    <property type="entry name" value="Isopropylmalate Dehydrogenase"/>
    <property type="match status" value="1"/>
</dbReference>
<feature type="region of interest" description="Disordered" evidence="15">
    <location>
        <begin position="1370"/>
        <end position="1407"/>
    </location>
</feature>
<feature type="compositionally biased region" description="Polar residues" evidence="15">
    <location>
        <begin position="1672"/>
        <end position="1692"/>
    </location>
</feature>
<dbReference type="SUPFAM" id="SSF81660">
    <property type="entry name" value="Metal cation-transporting ATPase, ATP-binding domain N"/>
    <property type="match status" value="1"/>
</dbReference>
<dbReference type="GO" id="GO:0051287">
    <property type="term" value="F:NAD binding"/>
    <property type="evidence" value="ECO:0007669"/>
    <property type="project" value="InterPro"/>
</dbReference>
<evidence type="ECO:0000256" key="4">
    <source>
        <dbReference type="ARBA" id="ARBA00007769"/>
    </source>
</evidence>
<dbReference type="InterPro" id="IPR059000">
    <property type="entry name" value="ATPase_P-type_domA"/>
</dbReference>
<dbReference type="PANTHER" id="PTHR45630:SF7">
    <property type="entry name" value="ENDOPLASMIC RETICULUM TRANSMEMBRANE HELIX TRANSLOCASE"/>
    <property type="match status" value="1"/>
</dbReference>
<dbReference type="GO" id="GO:0016887">
    <property type="term" value="F:ATP hydrolysis activity"/>
    <property type="evidence" value="ECO:0007669"/>
    <property type="project" value="InterPro"/>
</dbReference>
<comment type="catalytic activity">
    <reaction evidence="14">
        <text>[protein]-with a C-terminal TM segment(out) + ATP + H2O = [protein]-with a C-terminal TM segment(in) + ADP + phosphate + H(+)</text>
        <dbReference type="Rhea" id="RHEA:66168"/>
        <dbReference type="Rhea" id="RHEA-COMP:16963"/>
        <dbReference type="ChEBI" id="CHEBI:15377"/>
        <dbReference type="ChEBI" id="CHEBI:15378"/>
        <dbReference type="ChEBI" id="CHEBI:30616"/>
        <dbReference type="ChEBI" id="CHEBI:43474"/>
        <dbReference type="ChEBI" id="CHEBI:90782"/>
        <dbReference type="ChEBI" id="CHEBI:456216"/>
    </reaction>
</comment>
<dbReference type="PANTHER" id="PTHR45630">
    <property type="entry name" value="CATION-TRANSPORTING ATPASE-RELATED"/>
    <property type="match status" value="1"/>
</dbReference>
<evidence type="ECO:0000256" key="5">
    <source>
        <dbReference type="ARBA" id="ARBA00022692"/>
    </source>
</evidence>
<comment type="caution">
    <text evidence="18">The sequence shown here is derived from an EMBL/GenBank/DDBJ whole genome shotgun (WGS) entry which is preliminary data.</text>
</comment>
<sequence length="2091" mass="232236">MASRVPLVDNPSIQSASLHNPLPLFAHAYIFPFTIIWPIFFAFYLSDVRYEKYINGQEWTFVFSGTIVTLQSLVWLMTFWNVNLRAWFTATRASNVRSAGLIKVLPEANAGMAEICEIEKDNTGGRENISFLFQKRRFLYDHEKGSFAPLAFAMDNEPKPLVKEFQQSKGLQKKAEIERLQQHYGMNIFDIPVPTFTELFKEHAVAPFFVFQVFCVGLWMLDEYWYYSLFTLFMLVVFESTVVWQRQRTLKEFRGMSIKPYDVFVYREGKWTEILSDALLPGDLVSVGRTKEDSGVACDMLLVEGSAIVNEAMLSGESTPVLKDSIQLRPGDSRIEPEGLDKNAFLWGGTKVLQVQHGTASEDAENTVPQIASGVPHAPDRGALAIVIKTGFETNQGALVRTMIYSTERVSANNLEALLFILFLCVFAIAASWYVWTEGVKQDRKRSKLLLDCVLIITSVVPPELPMELSLAVNTSLAALSKFAIFCTEPFRIPYAGRVDVACFDKTGTLTGEDLVVDGIAGLRLGQPDAPAEADGAQSQLMRVRHIGLETTLTLATAHALVKLEEGDVVGEPMEKATLDSLGWTLGKADTLSAKKTTSGKGKGSADIVQIKRRFQFSSALKRQSSVATTVTQDRSTGQKVTSTFVGAKGAPETIRKFLVDVPPKYEETYKYFSRNGARVLALAYKYMKTGEELKQSKINDLKREDVECDLHFAGFLVLQCPLKDDALKAVRMLNESSHRVVMITGDNPLTAVHVARQVEIVDRDVLILDAPEHDESGENLVWRSVDDKVNIKVDPTAEIDPEIFKTKDICVTGFGLAKFKGQRALHSLLRHAWVYARVSPKQKEEILLGLKEQGYTTLMAGDGTNDVGALKQAHVGVALLNGSKEDLDKIAKHFRETKMKEMYEKQVGMMQRFNQPVPPVPAQIAHLYPEGPSNPHHAKAMERETQAKAQIAAANAAKEDGEMNGNANGAPATYTPPPQPVQQSNAPKSPQEQRKQQAQNSASNMAEKLSMSMLEEQMNEDEPPTIKLGDASVAAPFTSKLANVVAIPNIIRQGRCTLVATIQMYKILALNCLISAYSLSVLYLDGIKFGDGQVTVSGMLMSVCFLSISRAKTVEQLSKERPQNNIWNWYIIPSVLGQFAVHIATLIYISEFVHKFEEKKDRSQIDLEGEFEPSLLNSAIYLLQLIQQISTFAINYQGRPFRESIRENKGMFYGIVLVTAVAFSCATEFVPEINEQLKLVPFTTEFKVKMCITMVVDYVGCWVIEKVLKMAFSDYKPKDIAVRRPDQLEKEALRAKEENEKKLKEIERKADWCHVLLRAWAEGGRMTRSLFPFVALSDLSSSALENDMNSRDDLSKKLLGLNMVDSVEATSSRDGASEGAMGAEGQRAPEEGMKDLPGKASKDDSEVSDATDFAMPFFDDYTWGSDTCNISRCFGSVRFEECYLEDVIIADCCMTNVIFRGCIITKATWAELDLADVTFEECTFDDHLWRCRSLRGYRVKGNFQGETSLGEDIPPETNIAVWAEQQQSALIAPSIDDETYARRLQAELNGDEDFEPAAQQPAGRSVSSDQASNAKSNPHGKLQSEKVIESRLFNDWNSLLWKSLGSDSKHHKVKPNKTTKDLAHKNVVAVPKRSANIPLANLGQQAPKPMNDADLPVHEEKSPARDEKQSEALQGCNTSSNNCENIRSVTDGNPRLADSKAAGSPGTDSTVIAQRPTGRNATQPMSALARVSVWVLFIAINELTAIPGDGIGVDVTEAAIQVLTKLAQVNRTFSFQFTTFDWSSSKYFERGQYMQEDWNAALKKHDAIYFGAVGWPDIPDHVSLWQMILPIRQQMNQYVNVRPTRILRGTTPPLAQLRERPGDLDWVIVRENSEGEYAGQGGTTHGHTPFAMATEVAIFSYVGIERIMRFAFETAKARPRRKLTMVTKSNAQRHGMVLWDKVFYEVAKEYEGVVEYDKMLVDAMTVRMVNRPESLDTIVATNLHADILSDLAAALAGSIGIAPSSNLDPSRSCPSMFEPIHGSAPDIAGKGIANPVGAFWSAAEMVRWLGKGRLDAVADQLMQAIENVTGKAETRTKDMGGSSDTKVCKR</sequence>
<feature type="transmembrane region" description="Helical" evidence="16">
    <location>
        <begin position="417"/>
        <end position="436"/>
    </location>
</feature>
<dbReference type="InterPro" id="IPR008250">
    <property type="entry name" value="ATPase_P-typ_transduc_dom_A_sf"/>
</dbReference>
<evidence type="ECO:0000256" key="3">
    <source>
        <dbReference type="ARBA" id="ARBA00006000"/>
    </source>
</evidence>
<keyword evidence="10" id="KW-0460">Magnesium</keyword>
<dbReference type="InterPro" id="IPR006544">
    <property type="entry name" value="P-type_TPase_V"/>
</dbReference>
<dbReference type="InterPro" id="IPR057255">
    <property type="entry name" value="2TM_P5A-ATPase"/>
</dbReference>
<keyword evidence="9" id="KW-0067">ATP-binding</keyword>
<keyword evidence="13 16" id="KW-0472">Membrane</keyword>
<dbReference type="NCBIfam" id="TIGR01494">
    <property type="entry name" value="ATPase_P-type"/>
    <property type="match status" value="1"/>
</dbReference>
<feature type="region of interest" description="Disordered" evidence="15">
    <location>
        <begin position="931"/>
        <end position="1006"/>
    </location>
</feature>
<dbReference type="SUPFAM" id="SSF81665">
    <property type="entry name" value="Calcium ATPase, transmembrane domain M"/>
    <property type="match status" value="1"/>
</dbReference>